<reference evidence="1" key="1">
    <citation type="submission" date="2013-11" db="EMBL/GenBank/DDBJ databases">
        <title>Microbial diversity, functional groups and degradation webs in Northern and Southern Mediterranean and Red Sea marine crude oil polluted sites.</title>
        <authorList>
            <person name="Daffonchio D."/>
            <person name="Mapelli F."/>
            <person name="Ferrer M."/>
            <person name="Richter M."/>
            <person name="Cherif A."/>
            <person name="Malkawi H.I."/>
            <person name="Yakimov M.M."/>
            <person name="Abdel-Fattah Y.R."/>
            <person name="Blaghen M."/>
            <person name="Golyshin P.N."/>
            <person name="Kalogerakis N."/>
            <person name="Boon N."/>
            <person name="Magagnini M."/>
            <person name="Fava F."/>
        </authorList>
    </citation>
    <scope>NUCLEOTIDE SEQUENCE</scope>
</reference>
<sequence>MIHACIPAQGFSAHSRVDGYLYAADPSVSNALSSACLDSVA</sequence>
<proteinExistence type="predicted"/>
<comment type="caution">
    <text evidence="1">The sequence shown here is derived from an EMBL/GenBank/DDBJ whole genome shotgun (WGS) entry which is preliminary data.</text>
</comment>
<accession>A0A1B6NRP8</accession>
<organism evidence="1">
    <name type="scientific">marine sediment metagenome</name>
    <dbReference type="NCBI Taxonomy" id="412755"/>
    <lineage>
        <taxon>unclassified sequences</taxon>
        <taxon>metagenomes</taxon>
        <taxon>ecological metagenomes</taxon>
    </lineage>
</organism>
<evidence type="ECO:0000313" key="1">
    <source>
        <dbReference type="EMBL" id="KTF05592.1"/>
    </source>
</evidence>
<name>A0A1B6NRP8_9ZZZZ</name>
<dbReference type="AlphaFoldDB" id="A0A1B6NRP8"/>
<gene>
    <name evidence="1" type="ORF">MGSAQ_002918</name>
</gene>
<protein>
    <submittedName>
        <fullName evidence="1">Uncharacterized protein</fullName>
    </submittedName>
</protein>
<dbReference type="EMBL" id="AYSL01001693">
    <property type="protein sequence ID" value="KTF05592.1"/>
    <property type="molecule type" value="Genomic_DNA"/>
</dbReference>